<dbReference type="InterPro" id="IPR037171">
    <property type="entry name" value="NagB/RpiA_transferase-like"/>
</dbReference>
<proteinExistence type="predicted"/>
<dbReference type="EMBL" id="CP073721">
    <property type="protein sequence ID" value="UWZ34488.1"/>
    <property type="molecule type" value="Genomic_DNA"/>
</dbReference>
<protein>
    <submittedName>
        <fullName evidence="2">LUD domain-containing protein</fullName>
    </submittedName>
</protein>
<gene>
    <name evidence="2" type="ORF">Drose_25070</name>
</gene>
<sequence length="212" mass="22455">MNGRDEVLARVRHALGTPTHPVEVPRRYRSEGSRAADSEDLKALLVDRLEDYGATVIRTIGEGEIVATLLDVLAGRASATRPALHAPGLPDRWLAGLEVRPDDGSASPRELDAVPAVVTGCALAIAETGTIVLDGSAMCGRRLLTLVPDVHVCIVPTTSVVETVPEGLRRLAPDRPLTFVSGPSATSDIELQRVDGVHGPRTLIVLLAEMVS</sequence>
<organism evidence="2 3">
    <name type="scientific">Dactylosporangium roseum</name>
    <dbReference type="NCBI Taxonomy" id="47989"/>
    <lineage>
        <taxon>Bacteria</taxon>
        <taxon>Bacillati</taxon>
        <taxon>Actinomycetota</taxon>
        <taxon>Actinomycetes</taxon>
        <taxon>Micromonosporales</taxon>
        <taxon>Micromonosporaceae</taxon>
        <taxon>Dactylosporangium</taxon>
    </lineage>
</organism>
<name>A0ABY5Z135_9ACTN</name>
<accession>A0ABY5Z135</accession>
<evidence type="ECO:0000313" key="3">
    <source>
        <dbReference type="Proteomes" id="UP001058271"/>
    </source>
</evidence>
<dbReference type="InterPro" id="IPR003741">
    <property type="entry name" value="LUD_dom"/>
</dbReference>
<evidence type="ECO:0000259" key="1">
    <source>
        <dbReference type="Pfam" id="PF02589"/>
    </source>
</evidence>
<evidence type="ECO:0000313" key="2">
    <source>
        <dbReference type="EMBL" id="UWZ34488.1"/>
    </source>
</evidence>
<dbReference type="Gene3D" id="3.40.50.10420">
    <property type="entry name" value="NagB/RpiA/CoA transferase-like"/>
    <property type="match status" value="1"/>
</dbReference>
<dbReference type="SUPFAM" id="SSF100950">
    <property type="entry name" value="NagB/RpiA/CoA transferase-like"/>
    <property type="match status" value="1"/>
</dbReference>
<dbReference type="Proteomes" id="UP001058271">
    <property type="component" value="Chromosome"/>
</dbReference>
<dbReference type="RefSeq" id="WP_260723807.1">
    <property type="nucleotide sequence ID" value="NZ_BAAABS010000011.1"/>
</dbReference>
<keyword evidence="3" id="KW-1185">Reference proteome</keyword>
<dbReference type="PANTHER" id="PTHR43682">
    <property type="entry name" value="LACTATE UTILIZATION PROTEIN C"/>
    <property type="match status" value="1"/>
</dbReference>
<feature type="domain" description="LUD" evidence="1">
    <location>
        <begin position="34"/>
        <end position="207"/>
    </location>
</feature>
<dbReference type="PANTHER" id="PTHR43682:SF1">
    <property type="entry name" value="LACTATE UTILIZATION PROTEIN C"/>
    <property type="match status" value="1"/>
</dbReference>
<dbReference type="Pfam" id="PF02589">
    <property type="entry name" value="LUD_dom"/>
    <property type="match status" value="1"/>
</dbReference>
<reference evidence="2" key="1">
    <citation type="submission" date="2021-04" db="EMBL/GenBank/DDBJ databases">
        <title>Biosynthetic gene clusters of Dactylosporangioum roseum.</title>
        <authorList>
            <person name="Hartkoorn R.C."/>
            <person name="Beaudoing E."/>
            <person name="Hot D."/>
            <person name="Moureu S."/>
        </authorList>
    </citation>
    <scope>NUCLEOTIDE SEQUENCE</scope>
    <source>
        <strain evidence="2">NRRL B-16295</strain>
    </source>
</reference>
<dbReference type="InterPro" id="IPR024185">
    <property type="entry name" value="FTHF_cligase-like_sf"/>
</dbReference>